<evidence type="ECO:0000256" key="1">
    <source>
        <dbReference type="ARBA" id="ARBA00023015"/>
    </source>
</evidence>
<dbReference type="InterPro" id="IPR031803">
    <property type="entry name" value="BAT_GAF/HTH-assoc"/>
</dbReference>
<feature type="domain" description="HTH bat-type" evidence="3">
    <location>
        <begin position="248"/>
        <end position="298"/>
    </location>
</feature>
<name>A0A3A6Q453_9EURY</name>
<keyword evidence="6" id="KW-1185">Reference proteome</keyword>
<sequence length="323" mass="36050">MAGSGRITEEDVLDAFERVAAPDESLSTREVADALDCARRTAYERLSGIADDGRLNTKKVGGQVRIWWLPTDNDTTDASTAETPSLPELTSEQILELEFHSEQLAKPFIEAGGPALQVRVNRIVPLDDGGQLQYWTITGIPPKTYIELVTDMSIVFNVRLLGTVEETFRVGVRTTADSMFTAFDAFDGYTKEAYIDNSKMKVIAEFPATVDGEAVVEVVQGVHPSLELVGQRLVYTPLLFRTLAEERLTERQWTAFQMAYYAGYFNRPRESSGDDLAERMGIARQTFHHHLREAERLVAQLLLEELNEERSTVGHSGGSDRSD</sequence>
<evidence type="ECO:0000259" key="4">
    <source>
        <dbReference type="Pfam" id="PF15915"/>
    </source>
</evidence>
<organism evidence="5 6">
    <name type="scientific">Halonotius pteroides</name>
    <dbReference type="NCBI Taxonomy" id="268735"/>
    <lineage>
        <taxon>Archaea</taxon>
        <taxon>Methanobacteriati</taxon>
        <taxon>Methanobacteriota</taxon>
        <taxon>Stenosarchaea group</taxon>
        <taxon>Halobacteria</taxon>
        <taxon>Halobacteriales</taxon>
        <taxon>Haloferacaceae</taxon>
        <taxon>Halonotius</taxon>
    </lineage>
</organism>
<keyword evidence="1" id="KW-0805">Transcription regulation</keyword>
<dbReference type="PANTHER" id="PTHR34236">
    <property type="entry name" value="DIMETHYL SULFOXIDE REDUCTASE TRANSCRIPTIONAL ACTIVATOR"/>
    <property type="match status" value="1"/>
</dbReference>
<dbReference type="Pfam" id="PF15915">
    <property type="entry name" value="BAT"/>
    <property type="match status" value="1"/>
</dbReference>
<dbReference type="OrthoDB" id="165911at2157"/>
<keyword evidence="2" id="KW-0804">Transcription</keyword>
<reference evidence="5 6" key="1">
    <citation type="submission" date="2018-06" db="EMBL/GenBank/DDBJ databases">
        <title>Halonotius sp. F13-13 a new haloarchaeeon isolated from a solar saltern from Isla Cristina, Huelva, Spain.</title>
        <authorList>
            <person name="Duran-Viseras A."/>
            <person name="Sanchez-Porro C."/>
            <person name="Ventosa A."/>
        </authorList>
    </citation>
    <scope>NUCLEOTIDE SEQUENCE [LARGE SCALE GENOMIC DNA]</scope>
    <source>
        <strain evidence="5 6">CECT 7525</strain>
    </source>
</reference>
<protein>
    <submittedName>
        <fullName evidence="5">PAS sensor protein</fullName>
    </submittedName>
</protein>
<dbReference type="Proteomes" id="UP000281564">
    <property type="component" value="Unassembled WGS sequence"/>
</dbReference>
<comment type="caution">
    <text evidence="5">The sequence shown here is derived from an EMBL/GenBank/DDBJ whole genome shotgun (WGS) entry which is preliminary data.</text>
</comment>
<proteinExistence type="predicted"/>
<accession>A0A3A6Q453</accession>
<dbReference type="PANTHER" id="PTHR34236:SF1">
    <property type="entry name" value="DIMETHYL SULFOXIDE REDUCTASE TRANSCRIPTIONAL ACTIVATOR"/>
    <property type="match status" value="1"/>
</dbReference>
<dbReference type="AlphaFoldDB" id="A0A3A6Q453"/>
<evidence type="ECO:0000259" key="3">
    <source>
        <dbReference type="Pfam" id="PF04967"/>
    </source>
</evidence>
<dbReference type="EMBL" id="QMDW01000033">
    <property type="protein sequence ID" value="RJX47781.1"/>
    <property type="molecule type" value="Genomic_DNA"/>
</dbReference>
<dbReference type="RefSeq" id="WP_120086331.1">
    <property type="nucleotide sequence ID" value="NZ_QMDW01000033.1"/>
</dbReference>
<evidence type="ECO:0000313" key="6">
    <source>
        <dbReference type="Proteomes" id="UP000281564"/>
    </source>
</evidence>
<dbReference type="Pfam" id="PF04967">
    <property type="entry name" value="HTH_10"/>
    <property type="match status" value="1"/>
</dbReference>
<evidence type="ECO:0000313" key="5">
    <source>
        <dbReference type="EMBL" id="RJX47781.1"/>
    </source>
</evidence>
<dbReference type="InterPro" id="IPR007050">
    <property type="entry name" value="HTH_bacterioopsin"/>
</dbReference>
<gene>
    <name evidence="5" type="ORF">DP106_14065</name>
</gene>
<feature type="domain" description="Bacterioopsin transcriptional activator GAF and HTH associated" evidence="4">
    <location>
        <begin position="93"/>
        <end position="233"/>
    </location>
</feature>
<evidence type="ECO:0000256" key="2">
    <source>
        <dbReference type="ARBA" id="ARBA00023163"/>
    </source>
</evidence>